<evidence type="ECO:0000256" key="1">
    <source>
        <dbReference type="SAM" id="MobiDB-lite"/>
    </source>
</evidence>
<protein>
    <submittedName>
        <fullName evidence="2">RIIB protector from prophage-induced early lysis</fullName>
    </submittedName>
</protein>
<feature type="compositionally biased region" description="Polar residues" evidence="1">
    <location>
        <begin position="1"/>
        <end position="14"/>
    </location>
</feature>
<feature type="region of interest" description="Disordered" evidence="1">
    <location>
        <begin position="1"/>
        <end position="34"/>
    </location>
</feature>
<evidence type="ECO:0000313" key="3">
    <source>
        <dbReference type="Proteomes" id="UP000594462"/>
    </source>
</evidence>
<proteinExistence type="predicted"/>
<keyword evidence="3" id="KW-1185">Reference proteome</keyword>
<dbReference type="EMBL" id="MN812687">
    <property type="protein sequence ID" value="QPL10890.1"/>
    <property type="molecule type" value="Genomic_DNA"/>
</dbReference>
<sequence>MNVSDSTQLATSATLGGGNPVPEPEAPVKPAAPTNEEKLALANARLDILEAEGVKPSDPKFKEELTEDETVVAVTNNGRTIIPEAQHLATQLKAATELKDFTGFQKFLDRLGTVVNKRRFSVEDLMKFMKHGDLPIADDGSLVIYKRLTKHGKDKSGRDLYVDVHSRKVIQRVGSRVFMDESLVDPDRRQDCSNGLHVAALSYLRSFSGEITIIGKVAPEDVIAVPEYSNNKMRVAGYDILAVLDKAQTATVNTGGKLSNVKGGAELLNAVLRGKHVKIDQTVQIGGAQGTKLTITDLEDVDPTVAPLQPEDIRNTNLDIPAAEGEVTPKPSKPVLPADLKPVKDAPANKAENLTPVKPKVENVKKETKAQTAQRLYDEFKGAATSTTAGTKAAELLAFKKSSKKSWTALGLSDDIGELVTEKATSVAPKVAVKTVSGFDDLKAKAPKAGSPKARLAEVLKGGIINPQIAGQALAIKKAAKKSWAVLGVSDEVVEVIESLTK</sequence>
<gene>
    <name evidence="2" type="ORF">Possum_00049</name>
</gene>
<name>A0A7T0LVP5_9CAUD</name>
<organism evidence="2 3">
    <name type="scientific">Pectobacterium phage Possum</name>
    <dbReference type="NCBI Taxonomy" id="2686301"/>
    <lineage>
        <taxon>Viruses</taxon>
        <taxon>Duplodnaviria</taxon>
        <taxon>Heunggongvirae</taxon>
        <taxon>Uroviricota</taxon>
        <taxon>Caudoviricetes</taxon>
        <taxon>Schitoviridae</taxon>
        <taxon>Cbunavirus</taxon>
        <taxon>Cbunavirus possum</taxon>
    </lineage>
</organism>
<reference evidence="2 3" key="1">
    <citation type="submission" date="2019-12" db="EMBL/GenBank/DDBJ databases">
        <authorList>
            <person name="Shneider M.M."/>
            <person name="Evseev P.V."/>
            <person name="Lukianova A.A."/>
            <person name="Kabilov M.R."/>
            <person name="Miroshnikov K.A."/>
        </authorList>
    </citation>
    <scope>NUCLEOTIDE SEQUENCE [LARGE SCALE GENOMIC DNA]</scope>
</reference>
<dbReference type="Proteomes" id="UP000594462">
    <property type="component" value="Segment"/>
</dbReference>
<accession>A0A7T0LVP5</accession>
<evidence type="ECO:0000313" key="2">
    <source>
        <dbReference type="EMBL" id="QPL10890.1"/>
    </source>
</evidence>